<dbReference type="InterPro" id="IPR027417">
    <property type="entry name" value="P-loop_NTPase"/>
</dbReference>
<dbReference type="GO" id="GO:0007005">
    <property type="term" value="P:mitochondrion organization"/>
    <property type="evidence" value="ECO:0007669"/>
    <property type="project" value="TreeGrafter"/>
</dbReference>
<evidence type="ECO:0000259" key="6">
    <source>
        <dbReference type="PROSITE" id="PS51786"/>
    </source>
</evidence>
<evidence type="ECO:0000256" key="4">
    <source>
        <dbReference type="ARBA" id="ARBA00022825"/>
    </source>
</evidence>
<dbReference type="GO" id="GO:0005524">
    <property type="term" value="F:ATP binding"/>
    <property type="evidence" value="ECO:0007669"/>
    <property type="project" value="UniProtKB-KW"/>
</dbReference>
<dbReference type="SUPFAM" id="SSF52540">
    <property type="entry name" value="P-loop containing nucleoside triphosphate hydrolases"/>
    <property type="match status" value="1"/>
</dbReference>
<dbReference type="InterPro" id="IPR008269">
    <property type="entry name" value="Lon_proteolytic"/>
</dbReference>
<dbReference type="InterPro" id="IPR014721">
    <property type="entry name" value="Ribsml_uS5_D2-typ_fold_subgr"/>
</dbReference>
<dbReference type="InterPro" id="IPR008268">
    <property type="entry name" value="Peptidase_S16_AS"/>
</dbReference>
<keyword evidence="3" id="KW-0378">Hydrolase</keyword>
<keyword evidence="4" id="KW-0720">Serine protease</keyword>
<evidence type="ECO:0000256" key="1">
    <source>
        <dbReference type="ARBA" id="ARBA00022670"/>
    </source>
</evidence>
<dbReference type="Gene3D" id="3.30.230.10">
    <property type="match status" value="1"/>
</dbReference>
<dbReference type="PROSITE" id="PS51786">
    <property type="entry name" value="LON_PROTEOLYTIC"/>
    <property type="match status" value="1"/>
</dbReference>
<sequence length="1095" mass="125835">MLSLAQLDYYNKHLDKIILLQRNIHKMCTFKKNIKYQLSIFLKHCDKIVYNINRTHAINVITYLEYNNIITSLKNIISKINAINMLPLRHFYKVSNYKLLINIIKLKLEIIDIINNYGSKYILDILDFNYNLLSQTNKTYLNDLIFYNEIYICTRVCIYNCKDNVYTLKKQNNIDISQEKTIKLSNMDDYPKTEFYDSDILFYKIHGSKIYIPHNDKIICLCGYFINDTLDTIKQKPKFKQKYTDLYLSINKSSNNFHNNYLNQLSLRDFIIFKNTDIFKKMIDSYNNLQNIRSKPILNLINEFVDNDVLYQRYIIIILGLDNDIICSNILYLLIDLLKSNDVFNYTEFFNFLPIYIKNLINNLNYKLTNKKTIVIEDMSYEKKLSLINCSDVIRSKASIKLKEFNNSKNGEINSKAQHYLDGFINIPFNINKELLIKHELIILKDKCSYYNIKILNYINIHPQIDLELITNDIKKSINNLDLVDQNPFNFRVFYSGLAKILNQITDVTFTIQSLLKNADVETLKGQKVVSIKSICEKLAISKNGNKGVLIERILATNIKYNMIDSLKTILNIDINHKKLRCINSLYLILTESNTFWIDYDSKLKHYFKNIDTYLDESVYGLEASKKEIKRIIAQWVNGANSGYVIGLEGPPGIGKTTLAKKGISKCLIDSENKQRPFIFISVGGSANGTTLEGHNYTYVGSTWGKIVDGLMESKCMNPIIYIDELDKISNTAQGKEIIGILTHLTDSSQNDQFTDKYFSGIPIDLSKALIIFSYNDYNAIDKILIDRIHRIKIEALTLYEKIVIVKDYILPELLTTIGLNKEYIVMDESTIKHLIITYTCEAGVRKLKEKLYEILREINLNFLRNSLELPVIIDIGFIDTLFQNHSRHIIKKINTNPRVGVINGLYASTSGIGGITIIEVFKKISSSFLQLELTGHQGDVMKESMSVARTLAWNMLTKELQDKITLNKNYGIHIHCPDTSTSKDGPSAGVAITLGILSLLTGLEINNKIAITGEIDLNGNAMKIGGLEAKVDGAKQAGVNIVLCPLENSEDLEKIRTRDFPPENDTFKIFTINTLLDAIDYVFDKSIYKYLSIN</sequence>
<keyword evidence="5" id="KW-0067">ATP-binding</keyword>
<dbReference type="InterPro" id="IPR003959">
    <property type="entry name" value="ATPase_AAA_core"/>
</dbReference>
<evidence type="ECO:0000256" key="5">
    <source>
        <dbReference type="ARBA" id="ARBA00022840"/>
    </source>
</evidence>
<protein>
    <recommendedName>
        <fullName evidence="6">Lon proteolytic domain-containing protein</fullName>
    </recommendedName>
</protein>
<dbReference type="Gene3D" id="3.40.50.300">
    <property type="entry name" value="P-loop containing nucleotide triphosphate hydrolases"/>
    <property type="match status" value="1"/>
</dbReference>
<dbReference type="Gene3D" id="1.10.8.60">
    <property type="match status" value="1"/>
</dbReference>
<dbReference type="GO" id="GO:0006515">
    <property type="term" value="P:protein quality control for misfolded or incompletely synthesized proteins"/>
    <property type="evidence" value="ECO:0007669"/>
    <property type="project" value="TreeGrafter"/>
</dbReference>
<evidence type="ECO:0000313" key="7">
    <source>
        <dbReference type="EMBL" id="QHT28852.1"/>
    </source>
</evidence>
<evidence type="ECO:0000256" key="3">
    <source>
        <dbReference type="ARBA" id="ARBA00022801"/>
    </source>
</evidence>
<reference evidence="7" key="1">
    <citation type="journal article" date="2020" name="Nature">
        <title>Giant virus diversity and host interactions through global metagenomics.</title>
        <authorList>
            <person name="Schulz F."/>
            <person name="Roux S."/>
            <person name="Paez-Espino D."/>
            <person name="Jungbluth S."/>
            <person name="Walsh D.A."/>
            <person name="Denef V.J."/>
            <person name="McMahon K.D."/>
            <person name="Konstantinidis K.T."/>
            <person name="Eloe-Fadrosh E.A."/>
            <person name="Kyrpides N.C."/>
            <person name="Woyke T."/>
        </authorList>
    </citation>
    <scope>NUCLEOTIDE SEQUENCE</scope>
    <source>
        <strain evidence="7">GVMAG-M-3300001351-8</strain>
    </source>
</reference>
<dbReference type="PANTHER" id="PTHR43718">
    <property type="entry name" value="LON PROTEASE"/>
    <property type="match status" value="1"/>
</dbReference>
<dbReference type="Pfam" id="PF22667">
    <property type="entry name" value="Lon_lid"/>
    <property type="match status" value="1"/>
</dbReference>
<name>A0A6C0EJE1_9ZZZZ</name>
<organism evidence="7">
    <name type="scientific">viral metagenome</name>
    <dbReference type="NCBI Taxonomy" id="1070528"/>
    <lineage>
        <taxon>unclassified sequences</taxon>
        <taxon>metagenomes</taxon>
        <taxon>organismal metagenomes</taxon>
    </lineage>
</organism>
<dbReference type="PRINTS" id="PR00830">
    <property type="entry name" value="ENDOLAPTASE"/>
</dbReference>
<dbReference type="GO" id="GO:0016887">
    <property type="term" value="F:ATP hydrolysis activity"/>
    <property type="evidence" value="ECO:0007669"/>
    <property type="project" value="InterPro"/>
</dbReference>
<dbReference type="PANTHER" id="PTHR43718:SF2">
    <property type="entry name" value="LON PROTEASE HOMOLOG, MITOCHONDRIAL"/>
    <property type="match status" value="1"/>
</dbReference>
<dbReference type="GO" id="GO:0004252">
    <property type="term" value="F:serine-type endopeptidase activity"/>
    <property type="evidence" value="ECO:0007669"/>
    <property type="project" value="InterPro"/>
</dbReference>
<evidence type="ECO:0000256" key="2">
    <source>
        <dbReference type="ARBA" id="ARBA00022741"/>
    </source>
</evidence>
<dbReference type="AlphaFoldDB" id="A0A6C0EJE1"/>
<dbReference type="InterPro" id="IPR027065">
    <property type="entry name" value="Lon_Prtase"/>
</dbReference>
<dbReference type="InterPro" id="IPR054594">
    <property type="entry name" value="Lon_lid"/>
</dbReference>
<feature type="domain" description="Lon proteolytic" evidence="6">
    <location>
        <begin position="897"/>
        <end position="1086"/>
    </location>
</feature>
<dbReference type="GO" id="GO:0051131">
    <property type="term" value="P:chaperone-mediated protein complex assembly"/>
    <property type="evidence" value="ECO:0007669"/>
    <property type="project" value="TreeGrafter"/>
</dbReference>
<keyword evidence="2" id="KW-0547">Nucleotide-binding</keyword>
<dbReference type="EMBL" id="MN738865">
    <property type="protein sequence ID" value="QHT28852.1"/>
    <property type="molecule type" value="Genomic_DNA"/>
</dbReference>
<dbReference type="InterPro" id="IPR020568">
    <property type="entry name" value="Ribosomal_Su5_D2-typ_SF"/>
</dbReference>
<accession>A0A6C0EJE1</accession>
<dbReference type="GO" id="GO:0005759">
    <property type="term" value="C:mitochondrial matrix"/>
    <property type="evidence" value="ECO:0007669"/>
    <property type="project" value="TreeGrafter"/>
</dbReference>
<dbReference type="Pfam" id="PF00004">
    <property type="entry name" value="AAA"/>
    <property type="match status" value="1"/>
</dbReference>
<dbReference type="PROSITE" id="PS01046">
    <property type="entry name" value="LON_SER"/>
    <property type="match status" value="1"/>
</dbReference>
<keyword evidence="1" id="KW-0645">Protease</keyword>
<dbReference type="Pfam" id="PF05362">
    <property type="entry name" value="Lon_C"/>
    <property type="match status" value="1"/>
</dbReference>
<proteinExistence type="predicted"/>
<dbReference type="SUPFAM" id="SSF54211">
    <property type="entry name" value="Ribosomal protein S5 domain 2-like"/>
    <property type="match status" value="1"/>
</dbReference>
<dbReference type="GO" id="GO:0003697">
    <property type="term" value="F:single-stranded DNA binding"/>
    <property type="evidence" value="ECO:0007669"/>
    <property type="project" value="TreeGrafter"/>
</dbReference>
<dbReference type="GO" id="GO:0004176">
    <property type="term" value="F:ATP-dependent peptidase activity"/>
    <property type="evidence" value="ECO:0007669"/>
    <property type="project" value="InterPro"/>
</dbReference>
<dbReference type="SMART" id="SM00382">
    <property type="entry name" value="AAA"/>
    <property type="match status" value="1"/>
</dbReference>
<dbReference type="InterPro" id="IPR003593">
    <property type="entry name" value="AAA+_ATPase"/>
</dbReference>